<sequence>MRRSINGLSLMVAETLELDPVSPHWFVFCSRGGDKLKILHWQTNGFWLHYRRLEEGRFRWPRDAGDTAALEITARELRWLLDGLNWQTTIAHRAMPAREVR</sequence>
<name>A0A226XBR0_CABSO</name>
<reference evidence="2" key="1">
    <citation type="submission" date="2017-01" db="EMBL/GenBank/DDBJ databases">
        <title>Genome Analysis of Deinococcus marmoris KOPRI26562.</title>
        <authorList>
            <person name="Kim J.H."/>
            <person name="Oh H.-M."/>
        </authorList>
    </citation>
    <scope>NUCLEOTIDE SEQUENCE [LARGE SCALE GENOMIC DNA]</scope>
    <source>
        <strain evidence="2">PAMC 26633</strain>
    </source>
</reference>
<dbReference type="AlphaFoldDB" id="A0A226XBR0"/>
<dbReference type="PANTHER" id="PTHR36455:SF1">
    <property type="entry name" value="BLR8292 PROTEIN"/>
    <property type="match status" value="1"/>
</dbReference>
<organism evidence="1 2">
    <name type="scientific">Caballeronia sordidicola</name>
    <name type="common">Burkholderia sordidicola</name>
    <dbReference type="NCBI Taxonomy" id="196367"/>
    <lineage>
        <taxon>Bacteria</taxon>
        <taxon>Pseudomonadati</taxon>
        <taxon>Pseudomonadota</taxon>
        <taxon>Betaproteobacteria</taxon>
        <taxon>Burkholderiales</taxon>
        <taxon>Burkholderiaceae</taxon>
        <taxon>Caballeronia</taxon>
    </lineage>
</organism>
<evidence type="ECO:0000313" key="1">
    <source>
        <dbReference type="EMBL" id="OXC80723.1"/>
    </source>
</evidence>
<dbReference type="EMBL" id="MTHB01000007">
    <property type="protein sequence ID" value="OXC80723.1"/>
    <property type="molecule type" value="Genomic_DNA"/>
</dbReference>
<comment type="caution">
    <text evidence="1">The sequence shown here is derived from an EMBL/GenBank/DDBJ whole genome shotgun (WGS) entry which is preliminary data.</text>
</comment>
<dbReference type="NCBIfam" id="NF033819">
    <property type="entry name" value="IS66_TnpB"/>
    <property type="match status" value="1"/>
</dbReference>
<dbReference type="InterPro" id="IPR008878">
    <property type="entry name" value="Transposase_IS66_Orf2"/>
</dbReference>
<dbReference type="PANTHER" id="PTHR36455">
    <property type="match status" value="1"/>
</dbReference>
<dbReference type="Pfam" id="PF05717">
    <property type="entry name" value="TnpB_IS66"/>
    <property type="match status" value="1"/>
</dbReference>
<accession>A0A226XBR0</accession>
<evidence type="ECO:0000313" key="2">
    <source>
        <dbReference type="Proteomes" id="UP000214720"/>
    </source>
</evidence>
<proteinExistence type="predicted"/>
<protein>
    <submittedName>
        <fullName evidence="1">Mobile element protein</fullName>
    </submittedName>
</protein>
<dbReference type="Proteomes" id="UP000214720">
    <property type="component" value="Unassembled WGS sequence"/>
</dbReference>
<gene>
    <name evidence="1" type="ORF">BSU04_00285</name>
</gene>